<dbReference type="EMBL" id="AORV01000054">
    <property type="protein sequence ID" value="EMS70428.1"/>
    <property type="molecule type" value="Genomic_DNA"/>
</dbReference>
<dbReference type="RefSeq" id="WP_004628296.1">
    <property type="nucleotide sequence ID" value="NZ_AORV01000054.1"/>
</dbReference>
<protein>
    <submittedName>
        <fullName evidence="1">Uncharacterized protein</fullName>
    </submittedName>
</protein>
<dbReference type="eggNOG" id="ENOG5033PZU">
    <property type="taxonomic scope" value="Bacteria"/>
</dbReference>
<reference evidence="1 2" key="1">
    <citation type="journal article" date="2013" name="Genome Announc.">
        <title>Draft Genome Sequence of the Cellulolytic, Mesophilic, Anaerobic Bacterium Clostridium termitidis Strain CT1112 (DSM 5398).</title>
        <authorList>
            <person name="Lal S."/>
            <person name="Ramachandran U."/>
            <person name="Zhang X."/>
            <person name="Munir R."/>
            <person name="Sparling R."/>
            <person name="Levin D.B."/>
        </authorList>
    </citation>
    <scope>NUCLEOTIDE SEQUENCE [LARGE SCALE GENOMIC DNA]</scope>
    <source>
        <strain evidence="1 2">CT1112</strain>
    </source>
</reference>
<dbReference type="PATRIC" id="fig|1195236.3.peg.4074"/>
<proteinExistence type="predicted"/>
<keyword evidence="2" id="KW-1185">Reference proteome</keyword>
<dbReference type="Proteomes" id="UP000014155">
    <property type="component" value="Unassembled WGS sequence"/>
</dbReference>
<accession>S0FPN1</accession>
<evidence type="ECO:0000313" key="1">
    <source>
        <dbReference type="EMBL" id="EMS70428.1"/>
    </source>
</evidence>
<dbReference type="STRING" id="1195236.CTER_3864"/>
<name>S0FPN1_RUMCE</name>
<organism evidence="1 2">
    <name type="scientific">Ruminiclostridium cellobioparum subsp. termitidis CT1112</name>
    <dbReference type="NCBI Taxonomy" id="1195236"/>
    <lineage>
        <taxon>Bacteria</taxon>
        <taxon>Bacillati</taxon>
        <taxon>Bacillota</taxon>
        <taxon>Clostridia</taxon>
        <taxon>Eubacteriales</taxon>
        <taxon>Oscillospiraceae</taxon>
        <taxon>Ruminiclostridium</taxon>
    </lineage>
</organism>
<sequence length="194" mass="22168">MDKQIKLKLSNITNKNNSDVSSFSLIYSGKKLDKSEVSYQIISALKAETFLFLELNSTLLNMGTNDKMVLASKFREELQNFGIQFISKKITDNEKRRVLSIALEGRKVDGYEIYALIPNEIWCDPEFKKVIPEVGIRYYLPFENSESNLSAFVDLDEEEKLKISKMVIFDHALLASMGITTTHLAKTDIDQLLK</sequence>
<gene>
    <name evidence="1" type="ORF">CTER_3864</name>
</gene>
<comment type="caution">
    <text evidence="1">The sequence shown here is derived from an EMBL/GenBank/DDBJ whole genome shotgun (WGS) entry which is preliminary data.</text>
</comment>
<dbReference type="AlphaFoldDB" id="S0FPN1"/>
<evidence type="ECO:0000313" key="2">
    <source>
        <dbReference type="Proteomes" id="UP000014155"/>
    </source>
</evidence>